<evidence type="ECO:0000313" key="2">
    <source>
        <dbReference type="Proteomes" id="UP001322744"/>
    </source>
</evidence>
<name>A0ABZ0TZ81_9FIRM</name>
<protein>
    <submittedName>
        <fullName evidence="1">Uncharacterized protein</fullName>
    </submittedName>
</protein>
<reference evidence="1 2" key="1">
    <citation type="submission" date="2023-12" db="EMBL/GenBank/DDBJ databases">
        <authorList>
            <person name="Manesh M.J.H."/>
            <person name="Bing R.G."/>
            <person name="Willard D.J."/>
            <person name="Kelly R.M."/>
        </authorList>
    </citation>
    <scope>NUCLEOTIDE SEQUENCE [LARGE SCALE GENOMIC DNA]</scope>
    <source>
        <strain evidence="1 2">DSM 8977</strain>
    </source>
</reference>
<organism evidence="1 2">
    <name type="scientific">Anaerocellum danielii</name>
    <dbReference type="NCBI Taxonomy" id="1387557"/>
    <lineage>
        <taxon>Bacteria</taxon>
        <taxon>Bacillati</taxon>
        <taxon>Bacillota</taxon>
        <taxon>Bacillota incertae sedis</taxon>
        <taxon>Caldicellulosiruptorales</taxon>
        <taxon>Caldicellulosiruptoraceae</taxon>
        <taxon>Anaerocellum</taxon>
    </lineage>
</organism>
<keyword evidence="2" id="KW-1185">Reference proteome</keyword>
<evidence type="ECO:0000313" key="1">
    <source>
        <dbReference type="EMBL" id="WPX08527.1"/>
    </source>
</evidence>
<accession>A0ABZ0TZ81</accession>
<sequence>MDRSFVKDRFVETIIRIARKMILAGAEDSFISKITGLDIEKIKGLRQNKTDKEFEQF</sequence>
<proteinExistence type="predicted"/>
<dbReference type="Proteomes" id="UP001322744">
    <property type="component" value="Chromosome"/>
</dbReference>
<dbReference type="EMBL" id="CP139957">
    <property type="protein sequence ID" value="WPX08527.1"/>
    <property type="molecule type" value="Genomic_DNA"/>
</dbReference>
<gene>
    <name evidence="1" type="ORF">SOJ16_002420</name>
</gene>